<dbReference type="RefSeq" id="WP_143741612.1">
    <property type="nucleotide sequence ID" value="NZ_JACLBY010000031.1"/>
</dbReference>
<feature type="coiled-coil region" evidence="1">
    <location>
        <begin position="236"/>
        <end position="318"/>
    </location>
</feature>
<comment type="caution">
    <text evidence="2">The sequence shown here is derived from an EMBL/GenBank/DDBJ whole genome shotgun (WGS) entry which is preliminary data.</text>
</comment>
<proteinExistence type="predicted"/>
<dbReference type="AlphaFoldDB" id="A0AAP3AHQ1"/>
<organism evidence="2 3">
    <name type="scientific">Micrococcus luteus</name>
    <name type="common">Micrococcus lysodeikticus</name>
    <dbReference type="NCBI Taxonomy" id="1270"/>
    <lineage>
        <taxon>Bacteria</taxon>
        <taxon>Bacillati</taxon>
        <taxon>Actinomycetota</taxon>
        <taxon>Actinomycetes</taxon>
        <taxon>Micrococcales</taxon>
        <taxon>Micrococcaceae</taxon>
        <taxon>Micrococcus</taxon>
    </lineage>
</organism>
<reference evidence="2" key="1">
    <citation type="submission" date="2023-06" db="EMBL/GenBank/DDBJ databases">
        <title>lsaBGC provides a comprehensive framework for evolutionary analysis of biosynthetic gene clusters within focal taxa.</title>
        <authorList>
            <person name="Salamzade R."/>
            <person name="Sandstrom S."/>
            <person name="Kalan L.R."/>
        </authorList>
    </citation>
    <scope>NUCLEOTIDE SEQUENCE</scope>
    <source>
        <strain evidence="2">P3-SID899</strain>
    </source>
</reference>
<gene>
    <name evidence="2" type="ORF">M3A82_008075</name>
</gene>
<dbReference type="Proteomes" id="UP001205867">
    <property type="component" value="Unassembled WGS sequence"/>
</dbReference>
<dbReference type="Gene3D" id="3.40.50.150">
    <property type="entry name" value="Vaccinia Virus protein VP39"/>
    <property type="match status" value="1"/>
</dbReference>
<keyword evidence="1" id="KW-0175">Coiled coil</keyword>
<evidence type="ECO:0000256" key="1">
    <source>
        <dbReference type="SAM" id="Coils"/>
    </source>
</evidence>
<evidence type="ECO:0000313" key="2">
    <source>
        <dbReference type="EMBL" id="MCV7629296.1"/>
    </source>
</evidence>
<protein>
    <submittedName>
        <fullName evidence="2">Uncharacterized protein</fullName>
    </submittedName>
</protein>
<dbReference type="InterPro" id="IPR029063">
    <property type="entry name" value="SAM-dependent_MTases_sf"/>
</dbReference>
<evidence type="ECO:0000313" key="3">
    <source>
        <dbReference type="Proteomes" id="UP001205867"/>
    </source>
</evidence>
<sequence>MTSAQDPPERTARMAAALAPGDLVVAVGADLSDHALHLACAAGAHVLAVTPDPRRAADVEQSARRRDLHDRVEVHTCALGALPDQSARDVPGRTVDGLVGRRVVRMLAIDVDGLGPEVLEGARDTLRRGRPLVWIDCPDERAYRAVAAVLWPLGYRVQDMQDCSPTLLFAPAAPGVGPVDDPGVDAALRRLYAERRTVEALRGRLRCEGEGADTAGVVGLHGTGISEIEAGARDDVVVMRAELAAARRRVEELEARARRDREDFRVLRGFVEDVQQRLWEERQARAAREAAGERLREVEEALGRVAEEKERVAATAREARSALRRVRASRTYRVGRVLGEARTLQGARRALPRLVSIIRENRKDDA</sequence>
<name>A0AAP3AHQ1_MICLU</name>
<dbReference type="EMBL" id="JALXKZ020000018">
    <property type="protein sequence ID" value="MCV7629296.1"/>
    <property type="molecule type" value="Genomic_DNA"/>
</dbReference>
<dbReference type="SUPFAM" id="SSF53335">
    <property type="entry name" value="S-adenosyl-L-methionine-dependent methyltransferases"/>
    <property type="match status" value="1"/>
</dbReference>
<accession>A0AAP3AHQ1</accession>